<feature type="compositionally biased region" description="Low complexity" evidence="1">
    <location>
        <begin position="251"/>
        <end position="261"/>
    </location>
</feature>
<dbReference type="InterPro" id="IPR037171">
    <property type="entry name" value="NagB/RpiA_transferase-like"/>
</dbReference>
<reference evidence="3" key="1">
    <citation type="submission" date="2022-01" db="EMBL/GenBank/DDBJ databases">
        <title>Genome sequence and assembly of Parabukholderia sp. RG36.</title>
        <authorList>
            <person name="Chhetri G."/>
        </authorList>
    </citation>
    <scope>NUCLEOTIDE SEQUENCE</scope>
    <source>
        <strain evidence="3">RG36</strain>
    </source>
</reference>
<dbReference type="AlphaFoldDB" id="A0A9X1UFC6"/>
<evidence type="ECO:0000259" key="2">
    <source>
        <dbReference type="Pfam" id="PF02589"/>
    </source>
</evidence>
<dbReference type="Pfam" id="PF02589">
    <property type="entry name" value="LUD_dom"/>
    <property type="match status" value="1"/>
</dbReference>
<feature type="region of interest" description="Disordered" evidence="1">
    <location>
        <begin position="246"/>
        <end position="277"/>
    </location>
</feature>
<accession>A0A9X1UFC6</accession>
<comment type="caution">
    <text evidence="3">The sequence shown here is derived from an EMBL/GenBank/DDBJ whole genome shotgun (WGS) entry which is preliminary data.</text>
</comment>
<protein>
    <submittedName>
        <fullName evidence="3">Lactate utilization protein</fullName>
    </submittedName>
</protein>
<dbReference type="Gene3D" id="3.40.50.10420">
    <property type="entry name" value="NagB/RpiA/CoA transferase-like"/>
    <property type="match status" value="1"/>
</dbReference>
<proteinExistence type="predicted"/>
<dbReference type="InterPro" id="IPR024185">
    <property type="entry name" value="FTHF_cligase-like_sf"/>
</dbReference>
<feature type="compositionally biased region" description="Polar residues" evidence="1">
    <location>
        <begin position="262"/>
        <end position="271"/>
    </location>
</feature>
<organism evidence="3 4">
    <name type="scientific">Paraburkholderia tagetis</name>
    <dbReference type="NCBI Taxonomy" id="2913261"/>
    <lineage>
        <taxon>Bacteria</taxon>
        <taxon>Pseudomonadati</taxon>
        <taxon>Pseudomonadota</taxon>
        <taxon>Betaproteobacteria</taxon>
        <taxon>Burkholderiales</taxon>
        <taxon>Burkholderiaceae</taxon>
        <taxon>Paraburkholderia</taxon>
    </lineage>
</organism>
<dbReference type="PANTHER" id="PTHR43682">
    <property type="entry name" value="LACTATE UTILIZATION PROTEIN C"/>
    <property type="match status" value="1"/>
</dbReference>
<dbReference type="EMBL" id="JAKLJA010000008">
    <property type="protein sequence ID" value="MCG5074170.1"/>
    <property type="molecule type" value="Genomic_DNA"/>
</dbReference>
<dbReference type="InterPro" id="IPR003741">
    <property type="entry name" value="LUD_dom"/>
</dbReference>
<evidence type="ECO:0000256" key="1">
    <source>
        <dbReference type="SAM" id="MobiDB-lite"/>
    </source>
</evidence>
<feature type="domain" description="LUD" evidence="2">
    <location>
        <begin position="63"/>
        <end position="240"/>
    </location>
</feature>
<dbReference type="SUPFAM" id="SSF100950">
    <property type="entry name" value="NagB/RpiA/CoA transferase-like"/>
    <property type="match status" value="1"/>
</dbReference>
<dbReference type="Proteomes" id="UP001139308">
    <property type="component" value="Unassembled WGS sequence"/>
</dbReference>
<sequence length="277" mass="28950">MDTLGARTRMLGRLRASSNGNGSANEAAAPAPVDALDQRIDAHYAQQRAQACATLATESARLAQFQHMLEAAHAQVVRASAKDWPAELAHRLAAAGVKRLLLDASSAEGVALGQALRAAAPDIEARGYAEPIEAWKSELFDSIDAGFTVARSGLAATGTLVVVPDANAPRTVSLVPPLHVALIHARTLHADLHTAVASERWRDGMPTNLVMISGPSKTSDIQQTTAYGAHGPRALWVIVVTDDEGDEAEVPAHSSAHSPASLPTNSPTNLSRPGAAQ</sequence>
<evidence type="ECO:0000313" key="3">
    <source>
        <dbReference type="EMBL" id="MCG5074170.1"/>
    </source>
</evidence>
<evidence type="ECO:0000313" key="4">
    <source>
        <dbReference type="Proteomes" id="UP001139308"/>
    </source>
</evidence>
<dbReference type="PANTHER" id="PTHR43682:SF1">
    <property type="entry name" value="LACTATE UTILIZATION PROTEIN C"/>
    <property type="match status" value="1"/>
</dbReference>
<gene>
    <name evidence="3" type="ORF">L5014_12490</name>
</gene>
<keyword evidence="4" id="KW-1185">Reference proteome</keyword>
<name>A0A9X1UFC6_9BURK</name>